<dbReference type="EMBL" id="JADPRT010000020">
    <property type="protein sequence ID" value="MBF9073159.1"/>
    <property type="molecule type" value="Genomic_DNA"/>
</dbReference>
<dbReference type="Proteomes" id="UP000657385">
    <property type="component" value="Unassembled WGS sequence"/>
</dbReference>
<reference evidence="2" key="1">
    <citation type="submission" date="2020-11" db="EMBL/GenBank/DDBJ databases">
        <title>Isolation and identification of active actinomycetes.</title>
        <authorList>
            <person name="Yu B."/>
        </authorList>
    </citation>
    <scope>NUCLEOTIDE SEQUENCE</scope>
    <source>
        <strain evidence="2">NEAU-YB345</strain>
    </source>
</reference>
<evidence type="ECO:0000256" key="1">
    <source>
        <dbReference type="SAM" id="MobiDB-lite"/>
    </source>
</evidence>
<evidence type="ECO:0000313" key="2">
    <source>
        <dbReference type="EMBL" id="MBF9073159.1"/>
    </source>
</evidence>
<sequence length="149" mass="15688">MPSPTLAPTKTVTAPAPSPATPTAAASTAHRSDAPADVACRNLAVPADVKWAVTQTWANAKRIYHIQPKPGEFYYGSCGTTLYAAARFEAAAGATDSDLVQLQDEGSVLQFFRFTPSTGWAFTGSDSFPPTSDCSQAVPAALSHQWHCS</sequence>
<accession>A0A931FJX9</accession>
<protein>
    <submittedName>
        <fullName evidence="2">Uncharacterized protein</fullName>
    </submittedName>
</protein>
<dbReference type="AlphaFoldDB" id="A0A931FJX9"/>
<proteinExistence type="predicted"/>
<name>A0A931FJX9_9ACTN</name>
<feature type="region of interest" description="Disordered" evidence="1">
    <location>
        <begin position="1"/>
        <end position="30"/>
    </location>
</feature>
<feature type="compositionally biased region" description="Low complexity" evidence="1">
    <location>
        <begin position="1"/>
        <end position="29"/>
    </location>
</feature>
<gene>
    <name evidence="2" type="ORF">I2501_34610</name>
</gene>
<keyword evidence="3" id="KW-1185">Reference proteome</keyword>
<comment type="caution">
    <text evidence="2">The sequence shown here is derived from an EMBL/GenBank/DDBJ whole genome shotgun (WGS) entry which is preliminary data.</text>
</comment>
<organism evidence="2 3">
    <name type="scientific">Streptacidiphilus fuscans</name>
    <dbReference type="NCBI Taxonomy" id="2789292"/>
    <lineage>
        <taxon>Bacteria</taxon>
        <taxon>Bacillati</taxon>
        <taxon>Actinomycetota</taxon>
        <taxon>Actinomycetes</taxon>
        <taxon>Kitasatosporales</taxon>
        <taxon>Streptomycetaceae</taxon>
        <taxon>Streptacidiphilus</taxon>
    </lineage>
</organism>
<evidence type="ECO:0000313" key="3">
    <source>
        <dbReference type="Proteomes" id="UP000657385"/>
    </source>
</evidence>
<dbReference type="RefSeq" id="WP_196198137.1">
    <property type="nucleotide sequence ID" value="NZ_JADPRT010000020.1"/>
</dbReference>